<dbReference type="Proteomes" id="UP000076727">
    <property type="component" value="Unassembled WGS sequence"/>
</dbReference>
<dbReference type="AlphaFoldDB" id="A0A165N133"/>
<protein>
    <recommendedName>
        <fullName evidence="5">VanZ-like domain-containing protein</fullName>
    </recommendedName>
</protein>
<accession>A0A165N133</accession>
<dbReference type="PANTHER" id="PTHR28008">
    <property type="entry name" value="DOMAIN PROTEIN, PUTATIVE (AFU_ORTHOLOGUE AFUA_3G10980)-RELATED"/>
    <property type="match status" value="1"/>
</dbReference>
<feature type="compositionally biased region" description="Polar residues" evidence="1">
    <location>
        <begin position="254"/>
        <end position="265"/>
    </location>
</feature>
<keyword evidence="2" id="KW-0812">Transmembrane</keyword>
<dbReference type="EMBL" id="KV429090">
    <property type="protein sequence ID" value="KZT66377.1"/>
    <property type="molecule type" value="Genomic_DNA"/>
</dbReference>
<feature type="compositionally biased region" description="Polar residues" evidence="1">
    <location>
        <begin position="207"/>
        <end position="222"/>
    </location>
</feature>
<keyword evidence="2" id="KW-1133">Transmembrane helix</keyword>
<proteinExistence type="predicted"/>
<feature type="transmembrane region" description="Helical" evidence="2">
    <location>
        <begin position="112"/>
        <end position="132"/>
    </location>
</feature>
<evidence type="ECO:0000313" key="3">
    <source>
        <dbReference type="EMBL" id="KZT66377.1"/>
    </source>
</evidence>
<gene>
    <name evidence="3" type="ORF">DAEQUDRAFT_695705</name>
</gene>
<feature type="region of interest" description="Disordered" evidence="1">
    <location>
        <begin position="200"/>
        <end position="274"/>
    </location>
</feature>
<dbReference type="PANTHER" id="PTHR28008:SF1">
    <property type="entry name" value="DOMAIN PROTEIN, PUTATIVE (AFU_ORTHOLOGUE AFUA_3G10980)-RELATED"/>
    <property type="match status" value="1"/>
</dbReference>
<name>A0A165N133_9APHY</name>
<evidence type="ECO:0000313" key="4">
    <source>
        <dbReference type="Proteomes" id="UP000076727"/>
    </source>
</evidence>
<feature type="transmembrane region" description="Helical" evidence="2">
    <location>
        <begin position="144"/>
        <end position="164"/>
    </location>
</feature>
<keyword evidence="4" id="KW-1185">Reference proteome</keyword>
<evidence type="ECO:0000256" key="2">
    <source>
        <dbReference type="SAM" id="Phobius"/>
    </source>
</evidence>
<sequence>MPVSLSSDPSSETPWIKAWRAARKYVRKANKAIMRSHRVEIPRYDMPIRLRPWFIVFTAVIMLVLAFLGFTHASNGLPIKGKPLRFLCLCLATGVFYFIFDVEEDARRVWLWRSAPLIFTGVTCFFLGGIISELVQSLLPNKEFQIGDVAANLLGSSVGLYIAYHLERYYRHRREISRLYQPLQLDADEQEDDIEIDETPLLPSHYQAGSSRNASKNGTAKTDASKVRLDNVWDEGEELFDIGDDNTEDEEPQTAKSSGTPSSTPKIVVTESDP</sequence>
<feature type="transmembrane region" description="Helical" evidence="2">
    <location>
        <begin position="83"/>
        <end position="100"/>
    </location>
</feature>
<evidence type="ECO:0000256" key="1">
    <source>
        <dbReference type="SAM" id="MobiDB-lite"/>
    </source>
</evidence>
<feature type="compositionally biased region" description="Acidic residues" evidence="1">
    <location>
        <begin position="232"/>
        <end position="252"/>
    </location>
</feature>
<reference evidence="3 4" key="1">
    <citation type="journal article" date="2016" name="Mol. Biol. Evol.">
        <title>Comparative Genomics of Early-Diverging Mushroom-Forming Fungi Provides Insights into the Origins of Lignocellulose Decay Capabilities.</title>
        <authorList>
            <person name="Nagy L.G."/>
            <person name="Riley R."/>
            <person name="Tritt A."/>
            <person name="Adam C."/>
            <person name="Daum C."/>
            <person name="Floudas D."/>
            <person name="Sun H."/>
            <person name="Yadav J.S."/>
            <person name="Pangilinan J."/>
            <person name="Larsson K.H."/>
            <person name="Matsuura K."/>
            <person name="Barry K."/>
            <person name="Labutti K."/>
            <person name="Kuo R."/>
            <person name="Ohm R.A."/>
            <person name="Bhattacharya S.S."/>
            <person name="Shirouzu T."/>
            <person name="Yoshinaga Y."/>
            <person name="Martin F.M."/>
            <person name="Grigoriev I.V."/>
            <person name="Hibbett D.S."/>
        </authorList>
    </citation>
    <scope>NUCLEOTIDE SEQUENCE [LARGE SCALE GENOMIC DNA]</scope>
    <source>
        <strain evidence="3 4">L-15889</strain>
    </source>
</reference>
<dbReference type="OrthoDB" id="63581at2759"/>
<keyword evidence="2" id="KW-0472">Membrane</keyword>
<organism evidence="3 4">
    <name type="scientific">Daedalea quercina L-15889</name>
    <dbReference type="NCBI Taxonomy" id="1314783"/>
    <lineage>
        <taxon>Eukaryota</taxon>
        <taxon>Fungi</taxon>
        <taxon>Dikarya</taxon>
        <taxon>Basidiomycota</taxon>
        <taxon>Agaricomycotina</taxon>
        <taxon>Agaricomycetes</taxon>
        <taxon>Polyporales</taxon>
        <taxon>Fomitopsis</taxon>
    </lineage>
</organism>
<evidence type="ECO:0008006" key="5">
    <source>
        <dbReference type="Google" id="ProtNLM"/>
    </source>
</evidence>
<feature type="transmembrane region" description="Helical" evidence="2">
    <location>
        <begin position="53"/>
        <end position="71"/>
    </location>
</feature>